<dbReference type="OrthoDB" id="18571at10239"/>
<proteinExistence type="predicted"/>
<dbReference type="EMBL" id="KY382358">
    <property type="protein sequence ID" value="ASC55539.1"/>
    <property type="molecule type" value="Genomic_DNA"/>
</dbReference>
<gene>
    <name evidence="1" type="ORF">SePPVgORF099</name>
</gene>
<name>A0A1Z3GCQ4_9POXV</name>
<dbReference type="Proteomes" id="UP000202998">
    <property type="component" value="Segment"/>
</dbReference>
<protein>
    <submittedName>
        <fullName evidence="1">EEV glycoprotein-like protein</fullName>
    </submittedName>
</protein>
<dbReference type="SUPFAM" id="SSF56436">
    <property type="entry name" value="C-type lectin-like"/>
    <property type="match status" value="1"/>
</dbReference>
<dbReference type="Gene3D" id="3.10.100.10">
    <property type="entry name" value="Mannose-Binding Protein A, subunit A"/>
    <property type="match status" value="1"/>
</dbReference>
<reference evidence="1 2" key="1">
    <citation type="journal article" date="2017" name="Sci. Rep.">
        <title>Recovery of the first full-length genome sequence of a parapoxvirus directly from a clinical sample.</title>
        <authorList>
            <person name="Gunther T."/>
            <person name="Haas L."/>
            <person name="Alawi M."/>
            <person name="Wohlsein P."/>
            <person name="Marks J."/>
            <person name="Grundhoff A."/>
            <person name="Becher P."/>
            <person name="Fischer N."/>
        </authorList>
    </citation>
    <scope>NUCLEOTIDE SEQUENCE [LARGE SCALE GENOMIC DNA]</scope>
    <source>
        <strain evidence="1">AFK76s1</strain>
    </source>
</reference>
<evidence type="ECO:0000313" key="1">
    <source>
        <dbReference type="EMBL" id="ASC55539.1"/>
    </source>
</evidence>
<accession>A0A1Z3GCQ4</accession>
<dbReference type="InterPro" id="IPR016186">
    <property type="entry name" value="C-type_lectin-like/link_sf"/>
</dbReference>
<organism evidence="1 2">
    <name type="scientific">Seal parapoxvirus</name>
    <dbReference type="NCBI Taxonomy" id="187984"/>
    <lineage>
        <taxon>Viruses</taxon>
        <taxon>Varidnaviria</taxon>
        <taxon>Bamfordvirae</taxon>
        <taxon>Nucleocytoviricota</taxon>
        <taxon>Pokkesviricetes</taxon>
        <taxon>Chitovirales</taxon>
        <taxon>Poxviridae</taxon>
        <taxon>Chordopoxvirinae</taxon>
        <taxon>Parapoxvirus</taxon>
        <taxon>Parapoxvirus sealpox</taxon>
        <taxon>Grey sealpox virus</taxon>
    </lineage>
</organism>
<sequence>MGCCKSPNRQCARTLKRASCSAASLVSILSVLTSLGAIVKYTDFFLKEACEQDWIPIKDVCVLNTQFETDVVTARGICEAVNGELPATTNTLFLKGIMSIVEETSFWMAHHDSYKTVNIPKGNGRFDTTVPYNQTQHTCLVNLFGLMYHDCTQNTTAVCVKKMYTHK</sequence>
<dbReference type="InterPro" id="IPR016187">
    <property type="entry name" value="CTDL_fold"/>
</dbReference>
<evidence type="ECO:0000313" key="2">
    <source>
        <dbReference type="Proteomes" id="UP000202998"/>
    </source>
</evidence>
<keyword evidence="2" id="KW-1185">Reference proteome</keyword>